<evidence type="ECO:0000313" key="2">
    <source>
        <dbReference type="Proteomes" id="UP001175097"/>
    </source>
</evidence>
<organism evidence="1 2">
    <name type="scientific">Sporosarcina highlanderae</name>
    <dbReference type="NCBI Taxonomy" id="3035916"/>
    <lineage>
        <taxon>Bacteria</taxon>
        <taxon>Bacillati</taxon>
        <taxon>Bacillota</taxon>
        <taxon>Bacilli</taxon>
        <taxon>Bacillales</taxon>
        <taxon>Caryophanaceae</taxon>
        <taxon>Sporosarcina</taxon>
    </lineage>
</organism>
<evidence type="ECO:0000313" key="1">
    <source>
        <dbReference type="EMBL" id="MDN4608220.1"/>
    </source>
</evidence>
<keyword evidence="2" id="KW-1185">Reference proteome</keyword>
<dbReference type="InterPro" id="IPR027461">
    <property type="entry name" value="Carboxypeptidase_A_C_sf"/>
</dbReference>
<dbReference type="RefSeq" id="WP_301244151.1">
    <property type="nucleotide sequence ID" value="NZ_JAROCC010000009.1"/>
</dbReference>
<protein>
    <submittedName>
        <fullName evidence="1">Uncharacterized protein</fullName>
    </submittedName>
</protein>
<sequence length="85" mass="9329">MPDNWTNEASNWLEKTKEKTLNDNQRISVNGGIAEGRLIGGNVNAMYGFIGTPVVHRFIAFLLRKLCGYVTSSNIVALFQVSGSP</sequence>
<gene>
    <name evidence="1" type="ORF">P5G49_12155</name>
</gene>
<accession>A0ABT8JSY0</accession>
<dbReference type="SUPFAM" id="SSF141986">
    <property type="entry name" value="LD-carboxypeptidase A C-terminal domain-like"/>
    <property type="match status" value="1"/>
</dbReference>
<dbReference type="Proteomes" id="UP001175097">
    <property type="component" value="Unassembled WGS sequence"/>
</dbReference>
<dbReference type="Gene3D" id="3.50.30.60">
    <property type="entry name" value="LD-carboxypeptidase A C-terminal domain-like"/>
    <property type="match status" value="1"/>
</dbReference>
<dbReference type="EMBL" id="JAROCC010000009">
    <property type="protein sequence ID" value="MDN4608220.1"/>
    <property type="molecule type" value="Genomic_DNA"/>
</dbReference>
<reference evidence="1" key="1">
    <citation type="submission" date="2023-03" db="EMBL/GenBank/DDBJ databases">
        <title>MT1 and MT2 Draft Genomes of Novel Species.</title>
        <authorList>
            <person name="Venkateswaran K."/>
        </authorList>
    </citation>
    <scope>NUCLEOTIDE SEQUENCE</scope>
    <source>
        <strain evidence="1">F6_3S_P_2</strain>
    </source>
</reference>
<comment type="caution">
    <text evidence="1">The sequence shown here is derived from an EMBL/GenBank/DDBJ whole genome shotgun (WGS) entry which is preliminary data.</text>
</comment>
<name>A0ABT8JSY0_9BACL</name>
<proteinExistence type="predicted"/>